<protein>
    <submittedName>
        <fullName evidence="1">Uncharacterized protein</fullName>
    </submittedName>
</protein>
<dbReference type="Proteomes" id="UP001143545">
    <property type="component" value="Unassembled WGS sequence"/>
</dbReference>
<sequence length="96" mass="11024">MFAGISAFAQTNEEIYDIAKKKSKELVVTFNLTKEQKTNLVDTVNLFEQNKLDYSTPSVYPNSKFAVMRENYAAALLPKLKEILTEEQYNTFVSFL</sequence>
<evidence type="ECO:0000313" key="1">
    <source>
        <dbReference type="EMBL" id="GLB52812.1"/>
    </source>
</evidence>
<accession>A0A9W6B7N2</accession>
<gene>
    <name evidence="1" type="ORF">NBRC110019_18520</name>
</gene>
<dbReference type="AlphaFoldDB" id="A0A9W6B7N2"/>
<comment type="caution">
    <text evidence="1">The sequence shown here is derived from an EMBL/GenBank/DDBJ whole genome shotgun (WGS) entry which is preliminary data.</text>
</comment>
<proteinExistence type="predicted"/>
<reference evidence="1" key="1">
    <citation type="submission" date="2022-07" db="EMBL/GenBank/DDBJ databases">
        <title>Taxonomy of Novel Oxalotrophic and Methylotrophic Bacteria.</title>
        <authorList>
            <person name="Sahin N."/>
            <person name="Tani A."/>
        </authorList>
    </citation>
    <scope>NUCLEOTIDE SEQUENCE</scope>
    <source>
        <strain evidence="1">AM327</strain>
    </source>
</reference>
<evidence type="ECO:0000313" key="2">
    <source>
        <dbReference type="Proteomes" id="UP001143545"/>
    </source>
</evidence>
<dbReference type="EMBL" id="BRVP01000011">
    <property type="protein sequence ID" value="GLB52812.1"/>
    <property type="molecule type" value="Genomic_DNA"/>
</dbReference>
<organism evidence="1 2">
    <name type="scientific">Neptunitalea chrysea</name>
    <dbReference type="NCBI Taxonomy" id="1647581"/>
    <lineage>
        <taxon>Bacteria</taxon>
        <taxon>Pseudomonadati</taxon>
        <taxon>Bacteroidota</taxon>
        <taxon>Flavobacteriia</taxon>
        <taxon>Flavobacteriales</taxon>
        <taxon>Flavobacteriaceae</taxon>
        <taxon>Neptunitalea</taxon>
    </lineage>
</organism>
<keyword evidence="2" id="KW-1185">Reference proteome</keyword>
<name>A0A9W6B7N2_9FLAO</name>